<keyword evidence="7" id="KW-0067">ATP-binding</keyword>
<reference evidence="10" key="1">
    <citation type="submission" date="2018-05" db="EMBL/GenBank/DDBJ databases">
        <authorList>
            <person name="Lanie J.A."/>
            <person name="Ng W.-L."/>
            <person name="Kazmierczak K.M."/>
            <person name="Andrzejewski T.M."/>
            <person name="Davidsen T.M."/>
            <person name="Wayne K.J."/>
            <person name="Tettelin H."/>
            <person name="Glass J.I."/>
            <person name="Rusch D."/>
            <person name="Podicherti R."/>
            <person name="Tsui H.-C.T."/>
            <person name="Winkler M.E."/>
        </authorList>
    </citation>
    <scope>NUCLEOTIDE SEQUENCE</scope>
</reference>
<keyword evidence="6" id="KW-0418">Kinase</keyword>
<dbReference type="InterPro" id="IPR039430">
    <property type="entry name" value="Thymidylate_kin-like_dom"/>
</dbReference>
<dbReference type="AlphaFoldDB" id="A0A381RCE8"/>
<evidence type="ECO:0000256" key="2">
    <source>
        <dbReference type="ARBA" id="ARBA00012980"/>
    </source>
</evidence>
<dbReference type="CDD" id="cd01672">
    <property type="entry name" value="TMPK"/>
    <property type="match status" value="1"/>
</dbReference>
<evidence type="ECO:0000256" key="1">
    <source>
        <dbReference type="ARBA" id="ARBA00009776"/>
    </source>
</evidence>
<dbReference type="NCBIfam" id="TIGR00041">
    <property type="entry name" value="DTMP_kinase"/>
    <property type="match status" value="1"/>
</dbReference>
<keyword evidence="4" id="KW-0545">Nucleotide biosynthesis</keyword>
<dbReference type="FunFam" id="3.40.50.300:FF:000225">
    <property type="entry name" value="Thymidylate kinase"/>
    <property type="match status" value="1"/>
</dbReference>
<sequence>MSGLFITIEGIECVGKTTNTKFIAQYLNECGIKTYQTREPGGTILGEKIRNILLFEEKKNITPLIELLLLFAAREANTEQVIKPTLKEGTWVVCDRFTDASIAYQGFGRELGYQRVEHFKEIVLKDFEPDITFLLDAPIEVIRSRKKLNPNDRFESETTDFFEKVRNGYLEIARRYNDRIKVIDASKPLEDVQFEIKKYLKEIINHHD</sequence>
<evidence type="ECO:0000313" key="10">
    <source>
        <dbReference type="EMBL" id="SUZ88618.1"/>
    </source>
</evidence>
<evidence type="ECO:0000259" key="9">
    <source>
        <dbReference type="Pfam" id="PF02223"/>
    </source>
</evidence>
<dbReference type="GO" id="GO:0006235">
    <property type="term" value="P:dTTP biosynthetic process"/>
    <property type="evidence" value="ECO:0007669"/>
    <property type="project" value="TreeGrafter"/>
</dbReference>
<organism evidence="10">
    <name type="scientific">marine metagenome</name>
    <dbReference type="NCBI Taxonomy" id="408172"/>
    <lineage>
        <taxon>unclassified sequences</taxon>
        <taxon>metagenomes</taxon>
        <taxon>ecological metagenomes</taxon>
    </lineage>
</organism>
<gene>
    <name evidence="10" type="ORF">METZ01_LOCUS41472</name>
</gene>
<evidence type="ECO:0000256" key="3">
    <source>
        <dbReference type="ARBA" id="ARBA00022679"/>
    </source>
</evidence>
<comment type="catalytic activity">
    <reaction evidence="8">
        <text>dTMP + ATP = dTDP + ADP</text>
        <dbReference type="Rhea" id="RHEA:13517"/>
        <dbReference type="ChEBI" id="CHEBI:30616"/>
        <dbReference type="ChEBI" id="CHEBI:58369"/>
        <dbReference type="ChEBI" id="CHEBI:63528"/>
        <dbReference type="ChEBI" id="CHEBI:456216"/>
        <dbReference type="EC" id="2.7.4.9"/>
    </reaction>
</comment>
<evidence type="ECO:0000256" key="7">
    <source>
        <dbReference type="ARBA" id="ARBA00022840"/>
    </source>
</evidence>
<dbReference type="InterPro" id="IPR027417">
    <property type="entry name" value="P-loop_NTPase"/>
</dbReference>
<evidence type="ECO:0000256" key="8">
    <source>
        <dbReference type="ARBA" id="ARBA00048743"/>
    </source>
</evidence>
<dbReference type="InterPro" id="IPR018094">
    <property type="entry name" value="Thymidylate_kinase"/>
</dbReference>
<dbReference type="Pfam" id="PF02223">
    <property type="entry name" value="Thymidylate_kin"/>
    <property type="match status" value="1"/>
</dbReference>
<keyword evidence="5" id="KW-0547">Nucleotide-binding</keyword>
<protein>
    <recommendedName>
        <fullName evidence="2">dTMP kinase</fullName>
        <ecNumber evidence="2">2.7.4.9</ecNumber>
    </recommendedName>
</protein>
<dbReference type="EMBL" id="UINC01001779">
    <property type="protein sequence ID" value="SUZ88618.1"/>
    <property type="molecule type" value="Genomic_DNA"/>
</dbReference>
<dbReference type="SUPFAM" id="SSF52540">
    <property type="entry name" value="P-loop containing nucleoside triphosphate hydrolases"/>
    <property type="match status" value="1"/>
</dbReference>
<evidence type="ECO:0000256" key="5">
    <source>
        <dbReference type="ARBA" id="ARBA00022741"/>
    </source>
</evidence>
<feature type="domain" description="Thymidylate kinase-like" evidence="9">
    <location>
        <begin position="8"/>
        <end position="196"/>
    </location>
</feature>
<accession>A0A381RCE8</accession>
<dbReference type="GO" id="GO:0006227">
    <property type="term" value="P:dUDP biosynthetic process"/>
    <property type="evidence" value="ECO:0007669"/>
    <property type="project" value="TreeGrafter"/>
</dbReference>
<evidence type="ECO:0000256" key="4">
    <source>
        <dbReference type="ARBA" id="ARBA00022727"/>
    </source>
</evidence>
<keyword evidence="3" id="KW-0808">Transferase</keyword>
<dbReference type="GO" id="GO:0004798">
    <property type="term" value="F:dTMP kinase activity"/>
    <property type="evidence" value="ECO:0007669"/>
    <property type="project" value="UniProtKB-EC"/>
</dbReference>
<dbReference type="GO" id="GO:0005524">
    <property type="term" value="F:ATP binding"/>
    <property type="evidence" value="ECO:0007669"/>
    <property type="project" value="UniProtKB-KW"/>
</dbReference>
<dbReference type="EC" id="2.7.4.9" evidence="2"/>
<dbReference type="PANTHER" id="PTHR10344:SF4">
    <property type="entry name" value="UMP-CMP KINASE 2, MITOCHONDRIAL"/>
    <property type="match status" value="1"/>
</dbReference>
<name>A0A381RCE8_9ZZZZ</name>
<dbReference type="GO" id="GO:0006233">
    <property type="term" value="P:dTDP biosynthetic process"/>
    <property type="evidence" value="ECO:0007669"/>
    <property type="project" value="InterPro"/>
</dbReference>
<evidence type="ECO:0000256" key="6">
    <source>
        <dbReference type="ARBA" id="ARBA00022777"/>
    </source>
</evidence>
<dbReference type="HAMAP" id="MF_00165">
    <property type="entry name" value="Thymidylate_kinase"/>
    <property type="match status" value="1"/>
</dbReference>
<dbReference type="GO" id="GO:0005829">
    <property type="term" value="C:cytosol"/>
    <property type="evidence" value="ECO:0007669"/>
    <property type="project" value="TreeGrafter"/>
</dbReference>
<dbReference type="Gene3D" id="3.40.50.300">
    <property type="entry name" value="P-loop containing nucleotide triphosphate hydrolases"/>
    <property type="match status" value="1"/>
</dbReference>
<proteinExistence type="inferred from homology"/>
<comment type="similarity">
    <text evidence="1">Belongs to the thymidylate kinase family.</text>
</comment>
<dbReference type="PANTHER" id="PTHR10344">
    <property type="entry name" value="THYMIDYLATE KINASE"/>
    <property type="match status" value="1"/>
</dbReference>